<gene>
    <name evidence="1" type="ORF">E9229_003738</name>
</gene>
<organism evidence="1 2">
    <name type="scientific">Paeniglutamicibacter cryotolerans</name>
    <dbReference type="NCBI Taxonomy" id="670079"/>
    <lineage>
        <taxon>Bacteria</taxon>
        <taxon>Bacillati</taxon>
        <taxon>Actinomycetota</taxon>
        <taxon>Actinomycetes</taxon>
        <taxon>Micrococcales</taxon>
        <taxon>Micrococcaceae</taxon>
        <taxon>Paeniglutamicibacter</taxon>
    </lineage>
</organism>
<sequence>MTYLTRISIDPTSRGAMPYLTNPHRTHGAIMKMFAPAPHGHSGDKRVIWRMDTFPSNTWLYIVSNDRPDASAFHAEAGVAGTEPLSREYGPNLDHVAPGNKYNFRLLGNTVKAAVDVGTPNGKRPELTRGKRVALIREADQLDWLARQGNAHGFSPLVETDGTPLVKIVASGNARFKREKSTLTIAGTVFAGGLRVDDPEKFRSALVSGIGRGKAYGVGLMTISALNR</sequence>
<dbReference type="CDD" id="cd09727">
    <property type="entry name" value="Cas6_I-E"/>
    <property type="match status" value="1"/>
</dbReference>
<protein>
    <submittedName>
        <fullName evidence="1">CRISPR system Cascade subunit CasE</fullName>
    </submittedName>
</protein>
<dbReference type="Gene3D" id="3.30.70.1200">
    <property type="entry name" value="Crispr-associated protein, domain 1"/>
    <property type="match status" value="1"/>
</dbReference>
<dbReference type="Pfam" id="PF08798">
    <property type="entry name" value="CRISPR_assoc"/>
    <property type="match status" value="1"/>
</dbReference>
<comment type="caution">
    <text evidence="1">The sequence shown here is derived from an EMBL/GenBank/DDBJ whole genome shotgun (WGS) entry which is preliminary data.</text>
</comment>
<dbReference type="SMART" id="SM01101">
    <property type="entry name" value="CRISPR_assoc"/>
    <property type="match status" value="1"/>
</dbReference>
<name>A0A839QZT4_9MICC</name>
<keyword evidence="2" id="KW-1185">Reference proteome</keyword>
<dbReference type="Gene3D" id="3.30.70.1210">
    <property type="entry name" value="Crispr-associated protein, domain 2"/>
    <property type="match status" value="1"/>
</dbReference>
<dbReference type="NCBIfam" id="TIGR01907">
    <property type="entry name" value="casE_Cse3"/>
    <property type="match status" value="1"/>
</dbReference>
<dbReference type="AlphaFoldDB" id="A0A839QZT4"/>
<dbReference type="Proteomes" id="UP000523000">
    <property type="component" value="Unassembled WGS sequence"/>
</dbReference>
<evidence type="ECO:0000313" key="1">
    <source>
        <dbReference type="EMBL" id="MBB2997491.1"/>
    </source>
</evidence>
<accession>A0A839QZT4</accession>
<reference evidence="1 2" key="1">
    <citation type="submission" date="2020-08" db="EMBL/GenBank/DDBJ databases">
        <title>Sequencing the genomes of 1000 actinobacteria strains.</title>
        <authorList>
            <person name="Klenk H.-P."/>
        </authorList>
    </citation>
    <scope>NUCLEOTIDE SEQUENCE [LARGE SCALE GENOMIC DNA]</scope>
    <source>
        <strain evidence="1 2">DSM 22826</strain>
    </source>
</reference>
<evidence type="ECO:0000313" key="2">
    <source>
        <dbReference type="Proteomes" id="UP000523000"/>
    </source>
</evidence>
<dbReference type="EMBL" id="JACHVS010000002">
    <property type="protein sequence ID" value="MBB2997491.1"/>
    <property type="molecule type" value="Genomic_DNA"/>
</dbReference>
<dbReference type="RefSeq" id="WP_183513039.1">
    <property type="nucleotide sequence ID" value="NZ_BAABGK010000012.1"/>
</dbReference>
<dbReference type="SUPFAM" id="SSF117987">
    <property type="entry name" value="CRISPR-associated protein"/>
    <property type="match status" value="2"/>
</dbReference>
<proteinExistence type="predicted"/>
<dbReference type="InterPro" id="IPR010179">
    <property type="entry name" value="CRISPR-assoc_prot_Cse3"/>
</dbReference>